<evidence type="ECO:0000256" key="1">
    <source>
        <dbReference type="ARBA" id="ARBA00022692"/>
    </source>
</evidence>
<feature type="transmembrane region" description="Helical" evidence="4">
    <location>
        <begin position="74"/>
        <end position="94"/>
    </location>
</feature>
<protein>
    <recommendedName>
        <fullName evidence="4">Altered inheritance of mitochondria protein 11</fullName>
    </recommendedName>
</protein>
<comment type="subcellular location">
    <subcellularLocation>
        <location evidence="4">Membrane</location>
        <topology evidence="4">Multi-pass membrane protein</topology>
    </subcellularLocation>
</comment>
<dbReference type="GO" id="GO:0005739">
    <property type="term" value="C:mitochondrion"/>
    <property type="evidence" value="ECO:0007669"/>
    <property type="project" value="TreeGrafter"/>
</dbReference>
<proteinExistence type="inferred from homology"/>
<gene>
    <name evidence="4" type="primary">AIM11</name>
    <name evidence="6" type="ORF">LTR05_003142</name>
</gene>
<reference evidence="6 7" key="1">
    <citation type="submission" date="2023-08" db="EMBL/GenBank/DDBJ databases">
        <title>Black Yeasts Isolated from many extreme environments.</title>
        <authorList>
            <person name="Coleine C."/>
            <person name="Stajich J.E."/>
            <person name="Selbmann L."/>
        </authorList>
    </citation>
    <scope>NUCLEOTIDE SEQUENCE [LARGE SCALE GENOMIC DNA]</scope>
    <source>
        <strain evidence="6 7">CCFEE 5910</strain>
    </source>
</reference>
<feature type="transmembrane region" description="Helical" evidence="4">
    <location>
        <begin position="129"/>
        <end position="152"/>
    </location>
</feature>
<keyword evidence="7" id="KW-1185">Reference proteome</keyword>
<accession>A0AAN7YJP5</accession>
<comment type="caution">
    <text evidence="6">The sequence shown here is derived from an EMBL/GenBank/DDBJ whole genome shotgun (WGS) entry which is preliminary data.</text>
</comment>
<organism evidence="6 7">
    <name type="scientific">Lithohypha guttulata</name>
    <dbReference type="NCBI Taxonomy" id="1690604"/>
    <lineage>
        <taxon>Eukaryota</taxon>
        <taxon>Fungi</taxon>
        <taxon>Dikarya</taxon>
        <taxon>Ascomycota</taxon>
        <taxon>Pezizomycotina</taxon>
        <taxon>Eurotiomycetes</taxon>
        <taxon>Chaetothyriomycetidae</taxon>
        <taxon>Chaetothyriales</taxon>
        <taxon>Trichomeriaceae</taxon>
        <taxon>Lithohypha</taxon>
    </lineage>
</organism>
<feature type="region of interest" description="Disordered" evidence="5">
    <location>
        <begin position="15"/>
        <end position="58"/>
    </location>
</feature>
<dbReference type="AlphaFoldDB" id="A0AAN7YJP5"/>
<keyword evidence="2 4" id="KW-1133">Transmembrane helix</keyword>
<keyword evidence="1 4" id="KW-0812">Transmembrane</keyword>
<name>A0AAN7YJP5_9EURO</name>
<evidence type="ECO:0000256" key="3">
    <source>
        <dbReference type="ARBA" id="ARBA00023136"/>
    </source>
</evidence>
<dbReference type="InterPro" id="IPR038814">
    <property type="entry name" value="AIM11"/>
</dbReference>
<evidence type="ECO:0000256" key="5">
    <source>
        <dbReference type="SAM" id="MobiDB-lite"/>
    </source>
</evidence>
<evidence type="ECO:0000313" key="6">
    <source>
        <dbReference type="EMBL" id="KAK5088919.1"/>
    </source>
</evidence>
<dbReference type="EMBL" id="JAVRRJ010000002">
    <property type="protein sequence ID" value="KAK5088919.1"/>
    <property type="molecule type" value="Genomic_DNA"/>
</dbReference>
<evidence type="ECO:0000256" key="4">
    <source>
        <dbReference type="RuleBase" id="RU367098"/>
    </source>
</evidence>
<evidence type="ECO:0000256" key="2">
    <source>
        <dbReference type="ARBA" id="ARBA00022989"/>
    </source>
</evidence>
<comment type="similarity">
    <text evidence="4">Belongs to the AIM11 family.</text>
</comment>
<dbReference type="PANTHER" id="PTHR39136">
    <property type="entry name" value="ALTERED INHERITANCE OF MITOCHONDRIA PROTEIN 11"/>
    <property type="match status" value="1"/>
</dbReference>
<sequence length="204" mass="22187">MSWFSSFVSNFKFPPPADSLRPHPTQAQPHERRLLEEPSSFTKPIDSEAAAPTGDSLPADCAKIQEEGRRRNKLIIAAGLAFFGLSIITTRRSLSRRRIASQAVFFKDAPTNNAEQAKNVSGALEAVEALNIATINVLSVAMLATGGTLWYLDINSLADARKMIRGGLGVDGKGMTEDEANEEIEEAIASILARKDSKDTTRRT</sequence>
<dbReference type="GO" id="GO:0016020">
    <property type="term" value="C:membrane"/>
    <property type="evidence" value="ECO:0007669"/>
    <property type="project" value="UniProtKB-SubCell"/>
</dbReference>
<evidence type="ECO:0000313" key="7">
    <source>
        <dbReference type="Proteomes" id="UP001309876"/>
    </source>
</evidence>
<dbReference type="Proteomes" id="UP001309876">
    <property type="component" value="Unassembled WGS sequence"/>
</dbReference>
<dbReference type="PANTHER" id="PTHR39136:SF1">
    <property type="entry name" value="ALTERED INHERITANCE OF MITOCHONDRIA PROTEIN 11"/>
    <property type="match status" value="1"/>
</dbReference>
<keyword evidence="3 4" id="KW-0472">Membrane</keyword>